<evidence type="ECO:0000313" key="2">
    <source>
        <dbReference type="EMBL" id="PSK88001.1"/>
    </source>
</evidence>
<dbReference type="Pfam" id="PF08241">
    <property type="entry name" value="Methyltransf_11"/>
    <property type="match status" value="1"/>
</dbReference>
<dbReference type="InterPro" id="IPR013216">
    <property type="entry name" value="Methyltransf_11"/>
</dbReference>
<keyword evidence="2" id="KW-0489">Methyltransferase</keyword>
<name>A0A2P8CSQ2_9BACT</name>
<dbReference type="Proteomes" id="UP000240572">
    <property type="component" value="Unassembled WGS sequence"/>
</dbReference>
<evidence type="ECO:0000259" key="1">
    <source>
        <dbReference type="Pfam" id="PF08241"/>
    </source>
</evidence>
<keyword evidence="2" id="KW-0808">Transferase</keyword>
<protein>
    <submittedName>
        <fullName evidence="2">Methyltransferase family protein</fullName>
    </submittedName>
</protein>
<accession>A0A2P8CSQ2</accession>
<dbReference type="Gene3D" id="3.40.50.150">
    <property type="entry name" value="Vaccinia Virus protein VP39"/>
    <property type="match status" value="1"/>
</dbReference>
<dbReference type="CDD" id="cd02440">
    <property type="entry name" value="AdoMet_MTases"/>
    <property type="match status" value="1"/>
</dbReference>
<dbReference type="GO" id="GO:0032259">
    <property type="term" value="P:methylation"/>
    <property type="evidence" value="ECO:0007669"/>
    <property type="project" value="UniProtKB-KW"/>
</dbReference>
<dbReference type="InterPro" id="IPR029063">
    <property type="entry name" value="SAM-dependent_MTases_sf"/>
</dbReference>
<gene>
    <name evidence="2" type="ORF">B0I18_11632</name>
</gene>
<reference evidence="2 3" key="1">
    <citation type="submission" date="2018-03" db="EMBL/GenBank/DDBJ databases">
        <title>Genomic Encyclopedia of Type Strains, Phase III (KMG-III): the genomes of soil and plant-associated and newly described type strains.</title>
        <authorList>
            <person name="Whitman W."/>
        </authorList>
    </citation>
    <scope>NUCLEOTIDE SEQUENCE [LARGE SCALE GENOMIC DNA]</scope>
    <source>
        <strain evidence="2 3">CGMCC 1.12700</strain>
    </source>
</reference>
<dbReference type="OrthoDB" id="9784101at2"/>
<proteinExistence type="predicted"/>
<keyword evidence="3" id="KW-1185">Reference proteome</keyword>
<dbReference type="SUPFAM" id="SSF53335">
    <property type="entry name" value="S-adenosyl-L-methionine-dependent methyltransferases"/>
    <property type="match status" value="1"/>
</dbReference>
<feature type="domain" description="Methyltransferase type 11" evidence="1">
    <location>
        <begin position="26"/>
        <end position="119"/>
    </location>
</feature>
<dbReference type="AlphaFoldDB" id="A0A2P8CSQ2"/>
<dbReference type="GO" id="GO:0008757">
    <property type="term" value="F:S-adenosylmethionine-dependent methyltransferase activity"/>
    <property type="evidence" value="ECO:0007669"/>
    <property type="project" value="InterPro"/>
</dbReference>
<dbReference type="RefSeq" id="WP_106525371.1">
    <property type="nucleotide sequence ID" value="NZ_PYGD01000016.1"/>
</dbReference>
<sequence length="176" mass="19469">MQLKEARELISCPIFEQQPDHARWADLGCGPGLFSYALSGLLPADSSVYAIDKEPVFDAFMFPGKGNNIHALQYDFINETLPLHDLDGLLMANALHYASDRDALLDRLTRYVKPAAHLLVVEYDTETPVPVWVPYPLSFAALGRLCKAKGLKAPQKLQTLPSRFGRGNLYAALVAL</sequence>
<evidence type="ECO:0000313" key="3">
    <source>
        <dbReference type="Proteomes" id="UP000240572"/>
    </source>
</evidence>
<comment type="caution">
    <text evidence="2">The sequence shown here is derived from an EMBL/GenBank/DDBJ whole genome shotgun (WGS) entry which is preliminary data.</text>
</comment>
<dbReference type="EMBL" id="PYGD01000016">
    <property type="protein sequence ID" value="PSK88001.1"/>
    <property type="molecule type" value="Genomic_DNA"/>
</dbReference>
<organism evidence="2 3">
    <name type="scientific">Taibaiella chishuiensis</name>
    <dbReference type="NCBI Taxonomy" id="1434707"/>
    <lineage>
        <taxon>Bacteria</taxon>
        <taxon>Pseudomonadati</taxon>
        <taxon>Bacteroidota</taxon>
        <taxon>Chitinophagia</taxon>
        <taxon>Chitinophagales</taxon>
        <taxon>Chitinophagaceae</taxon>
        <taxon>Taibaiella</taxon>
    </lineage>
</organism>